<comment type="caution">
    <text evidence="16">The sequence shown here is derived from an EMBL/GenBank/DDBJ whole genome shotgun (WGS) entry which is preliminary data.</text>
</comment>
<evidence type="ECO:0000256" key="6">
    <source>
        <dbReference type="ARBA" id="ARBA00022741"/>
    </source>
</evidence>
<protein>
    <recommendedName>
        <fullName evidence="15">Protein kinase domain-containing protein</fullName>
    </recommendedName>
</protein>
<dbReference type="InterPro" id="IPR000719">
    <property type="entry name" value="Prot_kinase_dom"/>
</dbReference>
<accession>A0A3B5ZMW9</accession>
<dbReference type="SMART" id="SM00220">
    <property type="entry name" value="S_TKc"/>
    <property type="match status" value="1"/>
</dbReference>
<dbReference type="Pfam" id="PF07714">
    <property type="entry name" value="PK_Tyr_Ser-Thr"/>
    <property type="match status" value="1"/>
</dbReference>
<evidence type="ECO:0000256" key="4">
    <source>
        <dbReference type="ARBA" id="ARBA00022692"/>
    </source>
</evidence>
<dbReference type="PaxDb" id="4565-Traes_1DS_BBE2CD521.2"/>
<evidence type="ECO:0000256" key="1">
    <source>
        <dbReference type="ARBA" id="ARBA00004479"/>
    </source>
</evidence>
<keyword evidence="10 13" id="KW-0472">Membrane</keyword>
<dbReference type="SUPFAM" id="SSF56112">
    <property type="entry name" value="Protein kinase-like (PK-like)"/>
    <property type="match status" value="1"/>
</dbReference>
<dbReference type="InterPro" id="IPR011009">
    <property type="entry name" value="Kinase-like_dom_sf"/>
</dbReference>
<evidence type="ECO:0000256" key="12">
    <source>
        <dbReference type="PROSITE-ProRule" id="PRU10141"/>
    </source>
</evidence>
<evidence type="ECO:0000256" key="9">
    <source>
        <dbReference type="ARBA" id="ARBA00022989"/>
    </source>
</evidence>
<evidence type="ECO:0000256" key="3">
    <source>
        <dbReference type="ARBA" id="ARBA00022679"/>
    </source>
</evidence>
<reference evidence="16" key="1">
    <citation type="journal article" date="2017" name="Gigascience">
        <title>The first near-complete assembly of the hexaploid bread wheat genome, Triticum aestivum.</title>
        <authorList>
            <person name="Zimin A.V."/>
            <person name="Puiu D."/>
            <person name="Hall R."/>
            <person name="Kingan S."/>
            <person name="Clavijo B.J."/>
            <person name="Salzberg S.L."/>
        </authorList>
    </citation>
    <scope>NUCLEOTIDE SEQUENCE</scope>
    <source>
        <tissue evidence="16">Leaf</tissue>
    </source>
</reference>
<dbReference type="PROSITE" id="PS00107">
    <property type="entry name" value="PROTEIN_KINASE_ATP"/>
    <property type="match status" value="1"/>
</dbReference>
<keyword evidence="4 13" id="KW-0812">Transmembrane</keyword>
<feature type="binding site" evidence="12">
    <location>
        <position position="365"/>
    </location>
    <ligand>
        <name>ATP</name>
        <dbReference type="ChEBI" id="CHEBI:30616"/>
    </ligand>
</feature>
<evidence type="ECO:0000256" key="10">
    <source>
        <dbReference type="ARBA" id="ARBA00023136"/>
    </source>
</evidence>
<keyword evidence="3" id="KW-0808">Transferase</keyword>
<dbReference type="InterPro" id="IPR008271">
    <property type="entry name" value="Ser/Thr_kinase_AS"/>
</dbReference>
<evidence type="ECO:0000256" key="13">
    <source>
        <dbReference type="SAM" id="Phobius"/>
    </source>
</evidence>
<proteinExistence type="predicted"/>
<dbReference type="InterPro" id="IPR001245">
    <property type="entry name" value="Ser-Thr/Tyr_kinase_cat_dom"/>
</dbReference>
<dbReference type="InterPro" id="IPR017441">
    <property type="entry name" value="Protein_kinase_ATP_BS"/>
</dbReference>
<dbReference type="PROSITE" id="PS50011">
    <property type="entry name" value="PROTEIN_KINASE_DOM"/>
    <property type="match status" value="1"/>
</dbReference>
<feature type="chain" id="PRO_5047002365" description="Protein kinase domain-containing protein" evidence="14">
    <location>
        <begin position="19"/>
        <end position="634"/>
    </location>
</feature>
<evidence type="ECO:0000256" key="5">
    <source>
        <dbReference type="ARBA" id="ARBA00022729"/>
    </source>
</evidence>
<keyword evidence="2" id="KW-0723">Serine/threonine-protein kinase</keyword>
<reference evidence="16" key="2">
    <citation type="submission" date="2020-03" db="EMBL/GenBank/DDBJ databases">
        <title>The second near-complete assembly of the hexaploid bread wheat (Triticum aestivum) genome.</title>
        <authorList>
            <person name="Zimin A.V."/>
            <person name="Puiu D."/>
            <person name="Shumante A."/>
            <person name="Alonge M."/>
            <person name="Salzberg S.L."/>
        </authorList>
    </citation>
    <scope>NUCLEOTIDE SEQUENCE</scope>
    <source>
        <tissue evidence="16">Leaf</tissue>
    </source>
</reference>
<dbReference type="InterPro" id="IPR045874">
    <property type="entry name" value="LRK10/LRL21-25-like"/>
</dbReference>
<dbReference type="Gene3D" id="1.10.510.10">
    <property type="entry name" value="Transferase(Phosphotransferase) domain 1"/>
    <property type="match status" value="1"/>
</dbReference>
<dbReference type="STRING" id="4565.D0QEJ4"/>
<feature type="transmembrane region" description="Helical" evidence="13">
    <location>
        <begin position="275"/>
        <end position="300"/>
    </location>
</feature>
<organism evidence="16">
    <name type="scientific">Triticum aestivum</name>
    <name type="common">Wheat</name>
    <dbReference type="NCBI Taxonomy" id="4565"/>
    <lineage>
        <taxon>Eukaryota</taxon>
        <taxon>Viridiplantae</taxon>
        <taxon>Streptophyta</taxon>
        <taxon>Embryophyta</taxon>
        <taxon>Tracheophyta</taxon>
        <taxon>Spermatophyta</taxon>
        <taxon>Magnoliopsida</taxon>
        <taxon>Liliopsida</taxon>
        <taxon>Poales</taxon>
        <taxon>Poaceae</taxon>
        <taxon>BOP clade</taxon>
        <taxon>Pooideae</taxon>
        <taxon>Triticodae</taxon>
        <taxon>Triticeae</taxon>
        <taxon>Triticinae</taxon>
        <taxon>Triticum</taxon>
    </lineage>
</organism>
<keyword evidence="5 14" id="KW-0732">Signal</keyword>
<gene>
    <name evidence="16" type="ORF">CFC21_009779</name>
</gene>
<evidence type="ECO:0000313" key="16">
    <source>
        <dbReference type="EMBL" id="KAF6992819.1"/>
    </source>
</evidence>
<evidence type="ECO:0000256" key="11">
    <source>
        <dbReference type="ARBA" id="ARBA00023180"/>
    </source>
</evidence>
<keyword evidence="6 12" id="KW-0547">Nucleotide-binding</keyword>
<name>A0A3B5ZMW9_WHEAT</name>
<keyword evidence="9 13" id="KW-1133">Transmembrane helix</keyword>
<dbReference type="PROSITE" id="PS00108">
    <property type="entry name" value="PROTEIN_KINASE_ST"/>
    <property type="match status" value="1"/>
</dbReference>
<dbReference type="EMBL" id="CM022213">
    <property type="protein sequence ID" value="KAF6992819.1"/>
    <property type="molecule type" value="Genomic_DNA"/>
</dbReference>
<sequence length="634" mass="71142">MSKLLAIVLLLLPLTNHGTYLATAWDDKDFFKYCPPSQCSQHGPEIRYPFCLESSNKSSSSCGCGGRTIRKIACSGQDTILVHPVFGPYSVSAIDYKRSSMKITPLVDTCLVLQQKLIISRSSSSPQVDVLNHERPSLDRFFLWSSTNLVHCSREFAPGAADRIAGPLSCISNITHFFYLVAGYEDMSLLPLDCKVVPVSDGVGGRLKPMYWSCGQIYDPRSFKEAAKTFINSVETTLCWTDDDCRECELSGLRCAFSSQQNQAFCMPDGSRIKVIAATSSVAAFVVLLLTVATVLYLSLKTRYNTEIHLRVEMFLKTYGASKPTRYTFSEVKKMARRFKEKVGQGGFGSVYKGELPNGVPVAVKMLENSTGEGQAFINEVATIGLIHHANIVRLLGFCSEGMRRALIYEFMPNESLEKYIFSRDSANFQHLLVPDKLLDIALGIARGMEYLHQGCNQRILHFDIKPHNILLDYNFNPKISDFGLAKLCARDQSIVTLTAARGTMGYIAPELYSRNFGGVSYKSHVYSFGMLVLEMVSGRRNSDPRIGSQDDVYLPEWIYEKVINGEELVLTLETTREEKEKVRQLAMVALWCIQWNPRNRPSMTKVVNMLTGRLQSLQMPPKPYVSYENEPMP</sequence>
<evidence type="ECO:0000259" key="15">
    <source>
        <dbReference type="PROSITE" id="PS50011"/>
    </source>
</evidence>
<evidence type="ECO:0000256" key="2">
    <source>
        <dbReference type="ARBA" id="ARBA00022527"/>
    </source>
</evidence>
<keyword evidence="8 12" id="KW-0067">ATP-binding</keyword>
<evidence type="ECO:0000256" key="14">
    <source>
        <dbReference type="SAM" id="SignalP"/>
    </source>
</evidence>
<keyword evidence="7" id="KW-0418">Kinase</keyword>
<dbReference type="Proteomes" id="UP000815260">
    <property type="component" value="Chromosome 1D"/>
</dbReference>
<evidence type="ECO:0000256" key="7">
    <source>
        <dbReference type="ARBA" id="ARBA00022777"/>
    </source>
</evidence>
<comment type="subcellular location">
    <subcellularLocation>
        <location evidence="1">Membrane</location>
        <topology evidence="1">Single-pass type I membrane protein</topology>
    </subcellularLocation>
</comment>
<feature type="signal peptide" evidence="14">
    <location>
        <begin position="1"/>
        <end position="18"/>
    </location>
</feature>
<feature type="domain" description="Protein kinase" evidence="15">
    <location>
        <begin position="337"/>
        <end position="626"/>
    </location>
</feature>
<evidence type="ECO:0000256" key="8">
    <source>
        <dbReference type="ARBA" id="ARBA00022840"/>
    </source>
</evidence>
<keyword evidence="11" id="KW-0325">Glycoprotein</keyword>
<dbReference type="PANTHER" id="PTHR27009">
    <property type="entry name" value="RUST RESISTANCE KINASE LR10-RELATED"/>
    <property type="match status" value="1"/>
</dbReference>
<dbReference type="Gene3D" id="3.30.200.20">
    <property type="entry name" value="Phosphorylase Kinase, domain 1"/>
    <property type="match status" value="1"/>
</dbReference>